<organism evidence="2 3">
    <name type="scientific">Ramazzottius varieornatus</name>
    <name type="common">Water bear</name>
    <name type="synonym">Tardigrade</name>
    <dbReference type="NCBI Taxonomy" id="947166"/>
    <lineage>
        <taxon>Eukaryota</taxon>
        <taxon>Metazoa</taxon>
        <taxon>Ecdysozoa</taxon>
        <taxon>Tardigrada</taxon>
        <taxon>Eutardigrada</taxon>
        <taxon>Parachela</taxon>
        <taxon>Hypsibioidea</taxon>
        <taxon>Ramazzottiidae</taxon>
        <taxon>Ramazzottius</taxon>
    </lineage>
</organism>
<dbReference type="Proteomes" id="UP000186922">
    <property type="component" value="Unassembled WGS sequence"/>
</dbReference>
<evidence type="ECO:0000313" key="3">
    <source>
        <dbReference type="Proteomes" id="UP000186922"/>
    </source>
</evidence>
<feature type="compositionally biased region" description="Polar residues" evidence="1">
    <location>
        <begin position="70"/>
        <end position="80"/>
    </location>
</feature>
<proteinExistence type="predicted"/>
<feature type="region of interest" description="Disordered" evidence="1">
    <location>
        <begin position="70"/>
        <end position="90"/>
    </location>
</feature>
<evidence type="ECO:0000313" key="2">
    <source>
        <dbReference type="EMBL" id="GAU90531.1"/>
    </source>
</evidence>
<comment type="caution">
    <text evidence="2">The sequence shown here is derived from an EMBL/GenBank/DDBJ whole genome shotgun (WGS) entry which is preliminary data.</text>
</comment>
<accession>A0A1D1UM70</accession>
<name>A0A1D1UM70_RAMVA</name>
<gene>
    <name evidence="2" type="primary">RvY_02937-1</name>
    <name evidence="2" type="synonym">RvY_02937.1</name>
    <name evidence="2" type="ORF">RvY_02937</name>
</gene>
<dbReference type="AlphaFoldDB" id="A0A1D1UM70"/>
<evidence type="ECO:0000256" key="1">
    <source>
        <dbReference type="SAM" id="MobiDB-lite"/>
    </source>
</evidence>
<sequence length="90" mass="9855">MNGIFLTVVDDETCHYYGSDAIAGCGALWLPVSYNCLITMHQYCTDISTFKSFPRSGPRSTGIISFYGPLSQTSPPSQIRVNGELEENPS</sequence>
<reference evidence="2 3" key="1">
    <citation type="journal article" date="2016" name="Nat. Commun.">
        <title>Extremotolerant tardigrade genome and improved radiotolerance of human cultured cells by tardigrade-unique protein.</title>
        <authorList>
            <person name="Hashimoto T."/>
            <person name="Horikawa D.D."/>
            <person name="Saito Y."/>
            <person name="Kuwahara H."/>
            <person name="Kozuka-Hata H."/>
            <person name="Shin-I T."/>
            <person name="Minakuchi Y."/>
            <person name="Ohishi K."/>
            <person name="Motoyama A."/>
            <person name="Aizu T."/>
            <person name="Enomoto A."/>
            <person name="Kondo K."/>
            <person name="Tanaka S."/>
            <person name="Hara Y."/>
            <person name="Koshikawa S."/>
            <person name="Sagara H."/>
            <person name="Miura T."/>
            <person name="Yokobori S."/>
            <person name="Miyagawa K."/>
            <person name="Suzuki Y."/>
            <person name="Kubo T."/>
            <person name="Oyama M."/>
            <person name="Kohara Y."/>
            <person name="Fujiyama A."/>
            <person name="Arakawa K."/>
            <person name="Katayama T."/>
            <person name="Toyoda A."/>
            <person name="Kunieda T."/>
        </authorList>
    </citation>
    <scope>NUCLEOTIDE SEQUENCE [LARGE SCALE GENOMIC DNA]</scope>
    <source>
        <strain evidence="2 3">YOKOZUNA-1</strain>
    </source>
</reference>
<keyword evidence="3" id="KW-1185">Reference proteome</keyword>
<protein>
    <submittedName>
        <fullName evidence="2">Uncharacterized protein</fullName>
    </submittedName>
</protein>
<dbReference type="EMBL" id="BDGG01000001">
    <property type="protein sequence ID" value="GAU90531.1"/>
    <property type="molecule type" value="Genomic_DNA"/>
</dbReference>